<dbReference type="OrthoDB" id="1368at2759"/>
<feature type="region of interest" description="Disordered" evidence="7">
    <location>
        <begin position="397"/>
        <end position="456"/>
    </location>
</feature>
<evidence type="ECO:0000256" key="3">
    <source>
        <dbReference type="ARBA" id="ARBA00022692"/>
    </source>
</evidence>
<proteinExistence type="predicted"/>
<evidence type="ECO:0000256" key="8">
    <source>
        <dbReference type="SAM" id="Phobius"/>
    </source>
</evidence>
<dbReference type="InterPro" id="IPR044669">
    <property type="entry name" value="YneE/VCCN1/2-like"/>
</dbReference>
<feature type="region of interest" description="Disordered" evidence="7">
    <location>
        <begin position="347"/>
        <end position="372"/>
    </location>
</feature>
<keyword evidence="4 8" id="KW-1133">Transmembrane helix</keyword>
<keyword evidence="6 8" id="KW-0472">Membrane</keyword>
<dbReference type="PANTHER" id="PTHR33281:SF20">
    <property type="match status" value="1"/>
</dbReference>
<evidence type="ECO:0000256" key="2">
    <source>
        <dbReference type="ARBA" id="ARBA00022448"/>
    </source>
</evidence>
<protein>
    <submittedName>
        <fullName evidence="9">Uncharacterized protein</fullName>
    </submittedName>
</protein>
<keyword evidence="5" id="KW-0406">Ion transport</keyword>
<keyword evidence="3 8" id="KW-0812">Transmembrane</keyword>
<evidence type="ECO:0000313" key="9">
    <source>
        <dbReference type="EMBL" id="KAG2446102.1"/>
    </source>
</evidence>
<gene>
    <name evidence="9" type="ORF">HXX76_000702</name>
</gene>
<keyword evidence="10" id="KW-1185">Reference proteome</keyword>
<accession>A0A835WET2</accession>
<organism evidence="9 10">
    <name type="scientific">Chlamydomonas incerta</name>
    <dbReference type="NCBI Taxonomy" id="51695"/>
    <lineage>
        <taxon>Eukaryota</taxon>
        <taxon>Viridiplantae</taxon>
        <taxon>Chlorophyta</taxon>
        <taxon>core chlorophytes</taxon>
        <taxon>Chlorophyceae</taxon>
        <taxon>CS clade</taxon>
        <taxon>Chlamydomonadales</taxon>
        <taxon>Chlamydomonadaceae</taxon>
        <taxon>Chlamydomonas</taxon>
    </lineage>
</organism>
<evidence type="ECO:0000256" key="1">
    <source>
        <dbReference type="ARBA" id="ARBA00004141"/>
    </source>
</evidence>
<feature type="transmembrane region" description="Helical" evidence="8">
    <location>
        <begin position="257"/>
        <end position="274"/>
    </location>
</feature>
<evidence type="ECO:0000256" key="5">
    <source>
        <dbReference type="ARBA" id="ARBA00023065"/>
    </source>
</evidence>
<feature type="compositionally biased region" description="Gly residues" evidence="7">
    <location>
        <begin position="437"/>
        <end position="456"/>
    </location>
</feature>
<evidence type="ECO:0000256" key="7">
    <source>
        <dbReference type="SAM" id="MobiDB-lite"/>
    </source>
</evidence>
<feature type="compositionally biased region" description="Low complexity" evidence="7">
    <location>
        <begin position="399"/>
        <end position="436"/>
    </location>
</feature>
<evidence type="ECO:0000256" key="4">
    <source>
        <dbReference type="ARBA" id="ARBA00022989"/>
    </source>
</evidence>
<evidence type="ECO:0000256" key="6">
    <source>
        <dbReference type="ARBA" id="ARBA00023136"/>
    </source>
</evidence>
<dbReference type="AlphaFoldDB" id="A0A835WET2"/>
<dbReference type="GO" id="GO:0016020">
    <property type="term" value="C:membrane"/>
    <property type="evidence" value="ECO:0007669"/>
    <property type="project" value="UniProtKB-SubCell"/>
</dbReference>
<feature type="compositionally biased region" description="Polar residues" evidence="7">
    <location>
        <begin position="347"/>
        <end position="356"/>
    </location>
</feature>
<dbReference type="EMBL" id="JAEHOC010000001">
    <property type="protein sequence ID" value="KAG2446102.1"/>
    <property type="molecule type" value="Genomic_DNA"/>
</dbReference>
<keyword evidence="2" id="KW-0813">Transport</keyword>
<dbReference type="Proteomes" id="UP000650467">
    <property type="component" value="Unassembled WGS sequence"/>
</dbReference>
<dbReference type="PANTHER" id="PTHR33281">
    <property type="entry name" value="UPF0187 PROTEIN YNEE"/>
    <property type="match status" value="1"/>
</dbReference>
<comment type="subcellular location">
    <subcellularLocation>
        <location evidence="1">Membrane</location>
        <topology evidence="1">Multi-pass membrane protein</topology>
    </subcellularLocation>
</comment>
<feature type="transmembrane region" description="Helical" evidence="8">
    <location>
        <begin position="231"/>
        <end position="250"/>
    </location>
</feature>
<name>A0A835WET2_CHLIN</name>
<reference evidence="9" key="1">
    <citation type="journal article" date="2020" name="bioRxiv">
        <title>Comparative genomics of Chlamydomonas.</title>
        <authorList>
            <person name="Craig R.J."/>
            <person name="Hasan A.R."/>
            <person name="Ness R.W."/>
            <person name="Keightley P.D."/>
        </authorList>
    </citation>
    <scope>NUCLEOTIDE SEQUENCE</scope>
    <source>
        <strain evidence="9">SAG 7.73</strain>
    </source>
</reference>
<sequence>MATTMLRVGRINLTYGRYWEARSNLQTLLSRLSVFMVEAVNLELGGLKATTTPEQRKEAHMFLEELMHLTSLLFAVMMKQLRKDYNLGDLYDHETSHHVPYVDSKKVTNYWERCKAFVVYCFSLNDFFPAINTAHQEEAMPVIGGVREKELQYLESAVTGEDMRIKGGDLNGARAMAVFAIMNRKYLQRINAGGLAGNGVFQSRVFSMATDCVGVFSQCVKLAATQFPFPWAQLLMVLLCILGITLPFVVTSFMDQLWVGIIASFVIMTAFWSVNETAVELDEPFGTDPNDLPLARFVYELNQNMLTAAKQLKIAYANDDADVAAVNGSVTARNGGPVLKPVTIIASNSPSAQSTPRAAPVDATRTPSPAQPVAAMKAEGEALPAVLTWVSNNAFSAAQQEQQQQGPMAEPGRAEGATTGGAPEATAGEEGAPAAAGGDGDAGGGGGGGGGGDAGL</sequence>
<dbReference type="GO" id="GO:0005254">
    <property type="term" value="F:chloride channel activity"/>
    <property type="evidence" value="ECO:0007669"/>
    <property type="project" value="InterPro"/>
</dbReference>
<evidence type="ECO:0000313" key="10">
    <source>
        <dbReference type="Proteomes" id="UP000650467"/>
    </source>
</evidence>
<comment type="caution">
    <text evidence="9">The sequence shown here is derived from an EMBL/GenBank/DDBJ whole genome shotgun (WGS) entry which is preliminary data.</text>
</comment>
<dbReference type="Pfam" id="PF25539">
    <property type="entry name" value="Bestrophin_2"/>
    <property type="match status" value="1"/>
</dbReference>